<reference evidence="1 2" key="1">
    <citation type="submission" date="2016-11" db="EMBL/GenBank/DDBJ databases">
        <authorList>
            <person name="Manzoor S."/>
        </authorList>
    </citation>
    <scope>NUCLEOTIDE SEQUENCE [LARGE SCALE GENOMIC DNA]</scope>
    <source>
        <strain evidence="1">Clostridium ultunense strain Esp</strain>
    </source>
</reference>
<gene>
    <name evidence="1" type="ORF">CUESP1_1050</name>
</gene>
<dbReference type="HOGENOM" id="CLU_2952419_0_0_9"/>
<dbReference type="Proteomes" id="UP000245423">
    <property type="component" value="Chromosome 1"/>
</dbReference>
<keyword evidence="2" id="KW-1185">Reference proteome</keyword>
<dbReference type="EMBL" id="LT669839">
    <property type="protein sequence ID" value="SHD76425.1"/>
    <property type="molecule type" value="Genomic_DNA"/>
</dbReference>
<dbReference type="RefSeq" id="WP_005582822.1">
    <property type="nucleotide sequence ID" value="NZ_LT669839.1"/>
</dbReference>
<accession>M1Z5Y7</accession>
<sequence length="52" mass="5979">MGEKFVVIVDENFSEPMPKEEAIKKVKSYDDKTVNAYMVSEEEAKKLKAIIK</sequence>
<protein>
    <submittedName>
        <fullName evidence="1">Uncharacterized protein</fullName>
    </submittedName>
</protein>
<name>M1Z5Y7_9FIRM</name>
<evidence type="ECO:0000313" key="1">
    <source>
        <dbReference type="EMBL" id="SHD76425.1"/>
    </source>
</evidence>
<dbReference type="AlphaFoldDB" id="M1Z5Y7"/>
<evidence type="ECO:0000313" key="2">
    <source>
        <dbReference type="Proteomes" id="UP000245423"/>
    </source>
</evidence>
<organism evidence="1 2">
    <name type="scientific">[Clostridium] ultunense Esp</name>
    <dbReference type="NCBI Taxonomy" id="1288971"/>
    <lineage>
        <taxon>Bacteria</taxon>
        <taxon>Bacillati</taxon>
        <taxon>Bacillota</taxon>
        <taxon>Tissierellia</taxon>
        <taxon>Tissierellales</taxon>
        <taxon>Tepidimicrobiaceae</taxon>
        <taxon>Schnuerera</taxon>
    </lineage>
</organism>
<proteinExistence type="predicted"/>